<feature type="compositionally biased region" description="Polar residues" evidence="1">
    <location>
        <begin position="361"/>
        <end position="378"/>
    </location>
</feature>
<sequence length="961" mass="107609">MLLDKLMDGESVSAGDLLSSIKRFNSDEREHGAIKALLKNFILPDTATDMAVKGKRDDERCVYTIPIQSSLSPKNARPQTMDGAKQAFIKSTVNPQRNLSKELYYAQIAITTESDDTRSTGGGKLPEQTSRDPKISKETPTYVPTELSSNVRRKVEQQQRKVSFKIKNVTSNYKRPPLATKTTMTITSNKVSELTKKFNDLMKEPNKSPIKQSKLAKTIEDLQTASKCSVSNSSTPSSTLSSSPNIKIVVRHRRSSKKRHPKKRCSSMDSIDKLILTEGTSGKIRVIRSKSDGMRIPKSPKKRLKYQDSSEQQSGSDSIDGTPTKSKAADTTSDEKPHQELNVKNVIKKFEFEISAHSNSTNTLKKQLNTQNSNSTSGEPRKEKPKVPEKKSTLVLTKNLVVKDGVPKIKTIRPISGDLTSRNTNDSKITIHESTKKREPIYDKKKFKTNYIHPEKLTLHPVEIIQEDLGETTAYNTDVHEQTVVVTHNVENEDEAKSNITPNESFLWRRKSSNQIYSDCERTVSEGPYGFVCVTVNDITSGYEQVVDATKESQTDDQNESHRGTSTINIKGDSNSDFESNLVEAYNKEVLVGFTSKPEKEDLIEDDYEVLEPRDTENIVIIPVKSSDRSSKINCPLPEIPKEPSPSVTPKEENIYQSLLEARSHPEGDESSLHNYELCFGQLEERTRGDGDSDDGYEYCKSPVKPYCLTSSSGIQIAEDYQPYGAQSKNYAITKSVSGASTVSYEKIGPERIYEKIPAKSKESSPTYSGRHSTVSDYAGYDDGENIYDTIKQADGTSLSHCYESIPNSPSMVKLRRSLKSQLASAVQKRLSFDNMSNVSQSTLSSEQKTNSIYGQRSVLSYNGQEIAFQVPSSSTSVSDRSDRSDDWVDVSDEEKGDEQKIVIVRERSRGRKSPLSWSQKVRHQWQKTPKQKSDEKGQRGCSPFVAGFQRRLDPFRLPLV</sequence>
<dbReference type="Proteomes" id="UP000837857">
    <property type="component" value="Chromosome 7"/>
</dbReference>
<evidence type="ECO:0000313" key="3">
    <source>
        <dbReference type="Proteomes" id="UP000837857"/>
    </source>
</evidence>
<feature type="compositionally biased region" description="Low complexity" evidence="1">
    <location>
        <begin position="229"/>
        <end position="245"/>
    </location>
</feature>
<dbReference type="EMBL" id="OW152819">
    <property type="protein sequence ID" value="CAH2074632.1"/>
    <property type="molecule type" value="Genomic_DNA"/>
</dbReference>
<protein>
    <submittedName>
        <fullName evidence="2">Uncharacterized protein</fullName>
    </submittedName>
</protein>
<feature type="region of interest" description="Disordered" evidence="1">
    <location>
        <begin position="226"/>
        <end position="271"/>
    </location>
</feature>
<feature type="region of interest" description="Disordered" evidence="1">
    <location>
        <begin position="910"/>
        <end position="943"/>
    </location>
</feature>
<feature type="region of interest" description="Disordered" evidence="1">
    <location>
        <begin position="871"/>
        <end position="894"/>
    </location>
</feature>
<organism evidence="2 3">
    <name type="scientific">Iphiclides podalirius</name>
    <name type="common">scarce swallowtail</name>
    <dbReference type="NCBI Taxonomy" id="110791"/>
    <lineage>
        <taxon>Eukaryota</taxon>
        <taxon>Metazoa</taxon>
        <taxon>Ecdysozoa</taxon>
        <taxon>Arthropoda</taxon>
        <taxon>Hexapoda</taxon>
        <taxon>Insecta</taxon>
        <taxon>Pterygota</taxon>
        <taxon>Neoptera</taxon>
        <taxon>Endopterygota</taxon>
        <taxon>Lepidoptera</taxon>
        <taxon>Glossata</taxon>
        <taxon>Ditrysia</taxon>
        <taxon>Papilionoidea</taxon>
        <taxon>Papilionidae</taxon>
        <taxon>Papilioninae</taxon>
        <taxon>Iphiclides</taxon>
    </lineage>
</organism>
<proteinExistence type="predicted"/>
<name>A0ABN8J5G3_9NEOP</name>
<gene>
    <name evidence="2" type="ORF">IPOD504_LOCUS16165</name>
</gene>
<feature type="region of interest" description="Disordered" evidence="1">
    <location>
        <begin position="361"/>
        <end position="391"/>
    </location>
</feature>
<keyword evidence="3" id="KW-1185">Reference proteome</keyword>
<reference evidence="2" key="1">
    <citation type="submission" date="2022-03" db="EMBL/GenBank/DDBJ databases">
        <authorList>
            <person name="Martin H S."/>
        </authorList>
    </citation>
    <scope>NUCLEOTIDE SEQUENCE</scope>
</reference>
<feature type="compositionally biased region" description="Polar residues" evidence="1">
    <location>
        <begin position="321"/>
        <end position="331"/>
    </location>
</feature>
<feature type="region of interest" description="Disordered" evidence="1">
    <location>
        <begin position="115"/>
        <end position="141"/>
    </location>
</feature>
<evidence type="ECO:0000313" key="2">
    <source>
        <dbReference type="EMBL" id="CAH2074632.1"/>
    </source>
</evidence>
<feature type="compositionally biased region" description="Basic and acidic residues" evidence="1">
    <location>
        <begin position="551"/>
        <end position="563"/>
    </location>
</feature>
<feature type="compositionally biased region" description="Basic and acidic residues" evidence="1">
    <location>
        <begin position="379"/>
        <end position="391"/>
    </location>
</feature>
<accession>A0ABN8J5G3</accession>
<feature type="compositionally biased region" description="Basic residues" evidence="1">
    <location>
        <begin position="249"/>
        <end position="265"/>
    </location>
</feature>
<feature type="region of interest" description="Disordered" evidence="1">
    <location>
        <begin position="285"/>
        <end position="342"/>
    </location>
</feature>
<feature type="non-terminal residue" evidence="2">
    <location>
        <position position="961"/>
    </location>
</feature>
<feature type="compositionally biased region" description="Low complexity" evidence="1">
    <location>
        <begin position="307"/>
        <end position="320"/>
    </location>
</feature>
<evidence type="ECO:0000256" key="1">
    <source>
        <dbReference type="SAM" id="MobiDB-lite"/>
    </source>
</evidence>
<feature type="region of interest" description="Disordered" evidence="1">
    <location>
        <begin position="551"/>
        <end position="572"/>
    </location>
</feature>